<organism evidence="7 8">
    <name type="scientific">Grus japonensis</name>
    <name type="common">Japanese crane</name>
    <name type="synonym">Red-crowned crane</name>
    <dbReference type="NCBI Taxonomy" id="30415"/>
    <lineage>
        <taxon>Eukaryota</taxon>
        <taxon>Metazoa</taxon>
        <taxon>Chordata</taxon>
        <taxon>Craniata</taxon>
        <taxon>Vertebrata</taxon>
        <taxon>Euteleostomi</taxon>
        <taxon>Archelosauria</taxon>
        <taxon>Archosauria</taxon>
        <taxon>Dinosauria</taxon>
        <taxon>Saurischia</taxon>
        <taxon>Theropoda</taxon>
        <taxon>Coelurosauria</taxon>
        <taxon>Aves</taxon>
        <taxon>Neognathae</taxon>
        <taxon>Neoaves</taxon>
        <taxon>Gruiformes</taxon>
        <taxon>Gruidae</taxon>
        <taxon>Grus</taxon>
    </lineage>
</organism>
<sequence>MEQNSTMLGKIIEVSCTIKSALKGQNFEVTLKPHLTVEEKRLAAADPYEYMEQYFTLNEDLKQMLESSKDSAKLDAMKRIVGMIAKGKNASELFPAVVKNVASKNIEVFL</sequence>
<dbReference type="PANTHER" id="PTHR11134">
    <property type="entry name" value="ADAPTOR COMPLEX SUBUNIT BETA FAMILY MEMBER"/>
    <property type="match status" value="1"/>
</dbReference>
<dbReference type="EMBL" id="BAAFJT010000040">
    <property type="protein sequence ID" value="GAB0203891.1"/>
    <property type="molecule type" value="Genomic_DNA"/>
</dbReference>
<dbReference type="Pfam" id="PF01602">
    <property type="entry name" value="Adaptin_N"/>
    <property type="match status" value="1"/>
</dbReference>
<evidence type="ECO:0000256" key="5">
    <source>
        <dbReference type="ARBA" id="ARBA00023136"/>
    </source>
</evidence>
<evidence type="ECO:0000256" key="2">
    <source>
        <dbReference type="ARBA" id="ARBA00006613"/>
    </source>
</evidence>
<dbReference type="Proteomes" id="UP001623348">
    <property type="component" value="Unassembled WGS sequence"/>
</dbReference>
<dbReference type="InterPro" id="IPR026739">
    <property type="entry name" value="AP_beta"/>
</dbReference>
<comment type="caution">
    <text evidence="7">The sequence shown here is derived from an EMBL/GenBank/DDBJ whole genome shotgun (WGS) entry which is preliminary data.</text>
</comment>
<name>A0ABC9Y1U7_GRUJA</name>
<gene>
    <name evidence="7" type="ORF">GRJ2_002854700</name>
</gene>
<evidence type="ECO:0000256" key="4">
    <source>
        <dbReference type="ARBA" id="ARBA00022927"/>
    </source>
</evidence>
<feature type="domain" description="Clathrin/coatomer adaptor adaptin-like N-terminal" evidence="6">
    <location>
        <begin position="58"/>
        <end position="108"/>
    </location>
</feature>
<protein>
    <submittedName>
        <fullName evidence="7">AP-3 complex subunit beta-1</fullName>
    </submittedName>
</protein>
<keyword evidence="4" id="KW-0653">Protein transport</keyword>
<evidence type="ECO:0000256" key="1">
    <source>
        <dbReference type="ARBA" id="ARBA00004184"/>
    </source>
</evidence>
<dbReference type="SUPFAM" id="SSF48371">
    <property type="entry name" value="ARM repeat"/>
    <property type="match status" value="1"/>
</dbReference>
<dbReference type="GO" id="GO:0012505">
    <property type="term" value="C:endomembrane system"/>
    <property type="evidence" value="ECO:0007669"/>
    <property type="project" value="UniProtKB-SubCell"/>
</dbReference>
<proteinExistence type="inferred from homology"/>
<evidence type="ECO:0000259" key="6">
    <source>
        <dbReference type="Pfam" id="PF01602"/>
    </source>
</evidence>
<dbReference type="AlphaFoldDB" id="A0ABC9Y1U7"/>
<reference evidence="7 8" key="1">
    <citation type="submission" date="2024-06" db="EMBL/GenBank/DDBJ databases">
        <title>The draft genome of Grus japonensis, version 3.</title>
        <authorList>
            <person name="Nabeshima K."/>
            <person name="Suzuki S."/>
            <person name="Onuma M."/>
        </authorList>
    </citation>
    <scope>NUCLEOTIDE SEQUENCE [LARGE SCALE GENOMIC DNA]</scope>
    <source>
        <strain evidence="7 8">451A</strain>
    </source>
</reference>
<comment type="subcellular location">
    <subcellularLocation>
        <location evidence="1">Endomembrane system</location>
        <topology evidence="1">Peripheral membrane protein</topology>
    </subcellularLocation>
</comment>
<dbReference type="InterPro" id="IPR011989">
    <property type="entry name" value="ARM-like"/>
</dbReference>
<dbReference type="InterPro" id="IPR002553">
    <property type="entry name" value="Clathrin/coatomer_adapt-like_N"/>
</dbReference>
<keyword evidence="8" id="KW-1185">Reference proteome</keyword>
<comment type="similarity">
    <text evidence="2">Belongs to the adaptor complexes large subunit family.</text>
</comment>
<dbReference type="Gene3D" id="1.25.10.10">
    <property type="entry name" value="Leucine-rich Repeat Variant"/>
    <property type="match status" value="1"/>
</dbReference>
<evidence type="ECO:0000313" key="8">
    <source>
        <dbReference type="Proteomes" id="UP001623348"/>
    </source>
</evidence>
<dbReference type="InterPro" id="IPR016024">
    <property type="entry name" value="ARM-type_fold"/>
</dbReference>
<dbReference type="GO" id="GO:0015031">
    <property type="term" value="P:protein transport"/>
    <property type="evidence" value="ECO:0007669"/>
    <property type="project" value="UniProtKB-KW"/>
</dbReference>
<evidence type="ECO:0000256" key="3">
    <source>
        <dbReference type="ARBA" id="ARBA00022448"/>
    </source>
</evidence>
<keyword evidence="3" id="KW-0813">Transport</keyword>
<keyword evidence="5" id="KW-0472">Membrane</keyword>
<evidence type="ECO:0000313" key="7">
    <source>
        <dbReference type="EMBL" id="GAB0203891.1"/>
    </source>
</evidence>
<accession>A0ABC9Y1U7</accession>